<reference evidence="3" key="1">
    <citation type="journal article" date="2022" name="bioRxiv">
        <title>Sequencing and chromosome-scale assembly of the giantPleurodeles waltlgenome.</title>
        <authorList>
            <person name="Brown T."/>
            <person name="Elewa A."/>
            <person name="Iarovenko S."/>
            <person name="Subramanian E."/>
            <person name="Araus A.J."/>
            <person name="Petzold A."/>
            <person name="Susuki M."/>
            <person name="Suzuki K.-i.T."/>
            <person name="Hayashi T."/>
            <person name="Toyoda A."/>
            <person name="Oliveira C."/>
            <person name="Osipova E."/>
            <person name="Leigh N.D."/>
            <person name="Simon A."/>
            <person name="Yun M.H."/>
        </authorList>
    </citation>
    <scope>NUCLEOTIDE SEQUENCE</scope>
    <source>
        <strain evidence="3">20211129_DDA</strain>
        <tissue evidence="3">Liver</tissue>
    </source>
</reference>
<proteinExistence type="predicted"/>
<feature type="chain" id="PRO_5043339162" evidence="2">
    <location>
        <begin position="36"/>
        <end position="92"/>
    </location>
</feature>
<evidence type="ECO:0000256" key="1">
    <source>
        <dbReference type="SAM" id="MobiDB-lite"/>
    </source>
</evidence>
<feature type="signal peptide" evidence="2">
    <location>
        <begin position="1"/>
        <end position="35"/>
    </location>
</feature>
<gene>
    <name evidence="3" type="ORF">NDU88_007545</name>
</gene>
<dbReference type="EMBL" id="JANPWB010000009">
    <property type="protein sequence ID" value="KAJ1154802.1"/>
    <property type="molecule type" value="Genomic_DNA"/>
</dbReference>
<protein>
    <submittedName>
        <fullName evidence="3">Uncharacterized protein</fullName>
    </submittedName>
</protein>
<feature type="compositionally biased region" description="Polar residues" evidence="1">
    <location>
        <begin position="80"/>
        <end position="92"/>
    </location>
</feature>
<dbReference type="Proteomes" id="UP001066276">
    <property type="component" value="Chromosome 5"/>
</dbReference>
<evidence type="ECO:0000256" key="2">
    <source>
        <dbReference type="SAM" id="SignalP"/>
    </source>
</evidence>
<dbReference type="AlphaFoldDB" id="A0AAV7RTD1"/>
<keyword evidence="2" id="KW-0732">Signal</keyword>
<name>A0AAV7RTD1_PLEWA</name>
<comment type="caution">
    <text evidence="3">The sequence shown here is derived from an EMBL/GenBank/DDBJ whole genome shotgun (WGS) entry which is preliminary data.</text>
</comment>
<feature type="region of interest" description="Disordered" evidence="1">
    <location>
        <begin position="73"/>
        <end position="92"/>
    </location>
</feature>
<sequence length="92" mass="10168">MLRMSYIEKTKSSFAVKLELLVLFFSAIAVAKVDPQTTLNPGGDIRDAPSMKMPSTLAQHGGLEKARSLLAEASRPAWWSTRQQSVRTGHPR</sequence>
<keyword evidence="4" id="KW-1185">Reference proteome</keyword>
<evidence type="ECO:0000313" key="3">
    <source>
        <dbReference type="EMBL" id="KAJ1154802.1"/>
    </source>
</evidence>
<accession>A0AAV7RTD1</accession>
<evidence type="ECO:0000313" key="4">
    <source>
        <dbReference type="Proteomes" id="UP001066276"/>
    </source>
</evidence>
<organism evidence="3 4">
    <name type="scientific">Pleurodeles waltl</name>
    <name type="common">Iberian ribbed newt</name>
    <dbReference type="NCBI Taxonomy" id="8319"/>
    <lineage>
        <taxon>Eukaryota</taxon>
        <taxon>Metazoa</taxon>
        <taxon>Chordata</taxon>
        <taxon>Craniata</taxon>
        <taxon>Vertebrata</taxon>
        <taxon>Euteleostomi</taxon>
        <taxon>Amphibia</taxon>
        <taxon>Batrachia</taxon>
        <taxon>Caudata</taxon>
        <taxon>Salamandroidea</taxon>
        <taxon>Salamandridae</taxon>
        <taxon>Pleurodelinae</taxon>
        <taxon>Pleurodeles</taxon>
    </lineage>
</organism>
<feature type="region of interest" description="Disordered" evidence="1">
    <location>
        <begin position="37"/>
        <end position="56"/>
    </location>
</feature>